<dbReference type="SMART" id="SM00858">
    <property type="entry name" value="SAF"/>
    <property type="match status" value="1"/>
</dbReference>
<evidence type="ECO:0000256" key="1">
    <source>
        <dbReference type="SAM" id="Phobius"/>
    </source>
</evidence>
<accession>A0A644Z5R3</accession>
<keyword evidence="1" id="KW-0812">Transmembrane</keyword>
<dbReference type="Pfam" id="PF08666">
    <property type="entry name" value="SAF"/>
    <property type="match status" value="1"/>
</dbReference>
<dbReference type="AlphaFoldDB" id="A0A644Z5R3"/>
<dbReference type="Gene3D" id="3.90.1210.10">
    <property type="entry name" value="Antifreeze-like/N-acetylneuraminic acid synthase C-terminal domain"/>
    <property type="match status" value="1"/>
</dbReference>
<feature type="domain" description="SAF" evidence="2">
    <location>
        <begin position="55"/>
        <end position="118"/>
    </location>
</feature>
<comment type="caution">
    <text evidence="3">The sequence shown here is derived from an EMBL/GenBank/DDBJ whole genome shotgun (WGS) entry which is preliminary data.</text>
</comment>
<keyword evidence="1" id="KW-1133">Transmembrane helix</keyword>
<feature type="transmembrane region" description="Helical" evidence="1">
    <location>
        <begin position="12"/>
        <end position="30"/>
    </location>
</feature>
<reference evidence="3" key="1">
    <citation type="submission" date="2019-08" db="EMBL/GenBank/DDBJ databases">
        <authorList>
            <person name="Kucharzyk K."/>
            <person name="Murdoch R.W."/>
            <person name="Higgins S."/>
            <person name="Loffler F."/>
        </authorList>
    </citation>
    <scope>NUCLEOTIDE SEQUENCE</scope>
</reference>
<sequence length="366" mass="38786">MAAAKKKSGRIIIIIALIAIVGVVLVYLLLTGSGQNNANNNAAPAPTPTPNVELVQIVVASQTIQRGTIITSDYLTTIEYPKSQMPADTFFESIEDAVGTKAKYTIDSGVPLTTSMVVHSGEGSLASFDVPSGMTAYSIAVSPETAVAYAAQKGDHVMVVGCMLMVDVDTNYQTILPNRTAITYSDGYPTVPDGAPTTSMVINANTVDSVKGRYELETTTNDPLYVLPSEVQRSRLVCQTIIQDAEVLNVGFFPLTSAETTTQATPVVVATVQDTTAGTTTYPGSVTLIVSPQDTVILNYLALSGTTLSLALRGAGDTSVITTDPVTLQYVMDSKNIPSPVKLPYATEPRVDSLLFPTFNDYLVQP</sequence>
<evidence type="ECO:0000313" key="3">
    <source>
        <dbReference type="EMBL" id="MPM35929.1"/>
    </source>
</evidence>
<dbReference type="EMBL" id="VSSQ01007439">
    <property type="protein sequence ID" value="MPM35929.1"/>
    <property type="molecule type" value="Genomic_DNA"/>
</dbReference>
<organism evidence="3">
    <name type="scientific">bioreactor metagenome</name>
    <dbReference type="NCBI Taxonomy" id="1076179"/>
    <lineage>
        <taxon>unclassified sequences</taxon>
        <taxon>metagenomes</taxon>
        <taxon>ecological metagenomes</taxon>
    </lineage>
</organism>
<gene>
    <name evidence="3" type="ORF">SDC9_82523</name>
</gene>
<name>A0A644Z5R3_9ZZZZ</name>
<dbReference type="InterPro" id="IPR036732">
    <property type="entry name" value="AFP_Neu5c_C_sf"/>
</dbReference>
<evidence type="ECO:0000259" key="2">
    <source>
        <dbReference type="SMART" id="SM00858"/>
    </source>
</evidence>
<keyword evidence="1" id="KW-0472">Membrane</keyword>
<dbReference type="CDD" id="cd11614">
    <property type="entry name" value="SAF_CpaB_FlgA_like"/>
    <property type="match status" value="1"/>
</dbReference>
<proteinExistence type="predicted"/>
<dbReference type="InterPro" id="IPR013974">
    <property type="entry name" value="SAF"/>
</dbReference>
<protein>
    <recommendedName>
        <fullName evidence="2">SAF domain-containing protein</fullName>
    </recommendedName>
</protein>
<dbReference type="SUPFAM" id="SSF51269">
    <property type="entry name" value="AFP III-like domain"/>
    <property type="match status" value="1"/>
</dbReference>